<name>A0A448YK43_BRENA</name>
<dbReference type="EMBL" id="CAACVR010000012">
    <property type="protein sequence ID" value="VEU21277.1"/>
    <property type="molecule type" value="Genomic_DNA"/>
</dbReference>
<sequence>MEASMSQIHDLADWMSFGLVTKLRRRLIYDKDEVQTCDDDCPQLAVQSPTFPTPFSKPHQLLTRESSKSRRDSAQRTLESGSQYSGSTKVETPLAAGEKFVTRDPGVDQNLMAQKASLSSLAYMIPKNAEDTKSRQMAVSMKNAHQRAKKLISPCTLSSRKRSNRSTEEVQRLKPPGSIPGPSRLRQMTPSHSENRLNRGYESPQETLVPPGPSYNQITKTITASSTASSDINGSFLLVFDDHLTPGLPSRDGNTYGD</sequence>
<dbReference type="OrthoDB" id="10672430at2759"/>
<feature type="region of interest" description="Disordered" evidence="1">
    <location>
        <begin position="142"/>
        <end position="226"/>
    </location>
</feature>
<evidence type="ECO:0000313" key="2">
    <source>
        <dbReference type="EMBL" id="VEU21277.1"/>
    </source>
</evidence>
<evidence type="ECO:0000256" key="1">
    <source>
        <dbReference type="SAM" id="MobiDB-lite"/>
    </source>
</evidence>
<feature type="compositionally biased region" description="Basic and acidic residues" evidence="1">
    <location>
        <begin position="65"/>
        <end position="74"/>
    </location>
</feature>
<dbReference type="InParanoid" id="A0A448YK43"/>
<feature type="compositionally biased region" description="Polar residues" evidence="1">
    <location>
        <begin position="75"/>
        <end position="90"/>
    </location>
</feature>
<protein>
    <submittedName>
        <fullName evidence="2">DEKNAAC102681</fullName>
    </submittedName>
</protein>
<keyword evidence="3" id="KW-1185">Reference proteome</keyword>
<dbReference type="Proteomes" id="UP000290900">
    <property type="component" value="Unassembled WGS sequence"/>
</dbReference>
<gene>
    <name evidence="2" type="ORF">BRENAR_LOCUS2012</name>
</gene>
<proteinExistence type="predicted"/>
<dbReference type="AlphaFoldDB" id="A0A448YK43"/>
<accession>A0A448YK43</accession>
<feature type="region of interest" description="Disordered" evidence="1">
    <location>
        <begin position="49"/>
        <end position="91"/>
    </location>
</feature>
<organism evidence="2 3">
    <name type="scientific">Brettanomyces naardenensis</name>
    <name type="common">Yeast</name>
    <dbReference type="NCBI Taxonomy" id="13370"/>
    <lineage>
        <taxon>Eukaryota</taxon>
        <taxon>Fungi</taxon>
        <taxon>Dikarya</taxon>
        <taxon>Ascomycota</taxon>
        <taxon>Saccharomycotina</taxon>
        <taxon>Pichiomycetes</taxon>
        <taxon>Pichiales</taxon>
        <taxon>Pichiaceae</taxon>
        <taxon>Brettanomyces</taxon>
    </lineage>
</organism>
<evidence type="ECO:0000313" key="3">
    <source>
        <dbReference type="Proteomes" id="UP000290900"/>
    </source>
</evidence>
<reference evidence="2 3" key="1">
    <citation type="submission" date="2018-12" db="EMBL/GenBank/DDBJ databases">
        <authorList>
            <person name="Tiukova I."/>
            <person name="Dainat J."/>
        </authorList>
    </citation>
    <scope>NUCLEOTIDE SEQUENCE [LARGE SCALE GENOMIC DNA]</scope>
</reference>